<evidence type="ECO:0000313" key="2">
    <source>
        <dbReference type="Proteomes" id="UP000094893"/>
    </source>
</evidence>
<gene>
    <name evidence="1" type="ORF">A6P07_02805</name>
</gene>
<proteinExistence type="predicted"/>
<dbReference type="RefSeq" id="WP_024893274.1">
    <property type="nucleotide sequence ID" value="NZ_LWRZ01000067.1"/>
</dbReference>
<accession>A0A1C2IPL9</accession>
<organism evidence="1 2">
    <name type="scientific">Acidithiobacillus thiooxidans</name>
    <name type="common">Thiobacillus thiooxidans</name>
    <dbReference type="NCBI Taxonomy" id="930"/>
    <lineage>
        <taxon>Bacteria</taxon>
        <taxon>Pseudomonadati</taxon>
        <taxon>Pseudomonadota</taxon>
        <taxon>Acidithiobacillia</taxon>
        <taxon>Acidithiobacillales</taxon>
        <taxon>Acidithiobacillaceae</taxon>
        <taxon>Acidithiobacillus</taxon>
    </lineage>
</organism>
<name>A0A1C2IPL9_ACITH</name>
<sequence length="65" mass="7132">MISQMDIENLVKAEQTVDLLMQDIQAVASSESALLSNFAVDLTLRVAGLKLHIKRLHRAAKAEAD</sequence>
<comment type="caution">
    <text evidence="1">The sequence shown here is derived from an EMBL/GenBank/DDBJ whole genome shotgun (WGS) entry which is preliminary data.</text>
</comment>
<dbReference type="EMBL" id="LWSA01000028">
    <property type="protein sequence ID" value="OCX76242.1"/>
    <property type="molecule type" value="Genomic_DNA"/>
</dbReference>
<dbReference type="Proteomes" id="UP000094893">
    <property type="component" value="Unassembled WGS sequence"/>
</dbReference>
<dbReference type="AlphaFoldDB" id="A0A1C2IPL9"/>
<protein>
    <submittedName>
        <fullName evidence="1">Uncharacterized protein</fullName>
    </submittedName>
</protein>
<evidence type="ECO:0000313" key="1">
    <source>
        <dbReference type="EMBL" id="OCX76242.1"/>
    </source>
</evidence>
<reference evidence="1 2" key="1">
    <citation type="journal article" date="2016" name="Int. J. Mol. Sci.">
        <title>Comparative genomics of the extreme acidophile Acidithiobacillus thiooxidans reveals intraspecific divergence and niche adaptation.</title>
        <authorList>
            <person name="Zhang X."/>
            <person name="Feng X."/>
            <person name="Tao J."/>
            <person name="Ma L."/>
            <person name="Xiao Y."/>
            <person name="Liang Y."/>
            <person name="Liu X."/>
            <person name="Yin H."/>
        </authorList>
    </citation>
    <scope>NUCLEOTIDE SEQUENCE [LARGE SCALE GENOMIC DNA]</scope>
    <source>
        <strain evidence="1 2">A02</strain>
    </source>
</reference>